<organism evidence="1">
    <name type="scientific">Rhizophora mucronata</name>
    <name type="common">Asiatic mangrove</name>
    <dbReference type="NCBI Taxonomy" id="61149"/>
    <lineage>
        <taxon>Eukaryota</taxon>
        <taxon>Viridiplantae</taxon>
        <taxon>Streptophyta</taxon>
        <taxon>Embryophyta</taxon>
        <taxon>Tracheophyta</taxon>
        <taxon>Spermatophyta</taxon>
        <taxon>Magnoliopsida</taxon>
        <taxon>eudicotyledons</taxon>
        <taxon>Gunneridae</taxon>
        <taxon>Pentapetalae</taxon>
        <taxon>rosids</taxon>
        <taxon>fabids</taxon>
        <taxon>Malpighiales</taxon>
        <taxon>Rhizophoraceae</taxon>
        <taxon>Rhizophora</taxon>
    </lineage>
</organism>
<dbReference type="AlphaFoldDB" id="A0A2P2QLL7"/>
<name>A0A2P2QLL7_RHIMU</name>
<protein>
    <submittedName>
        <fullName evidence="1">Uncharacterized protein</fullName>
    </submittedName>
</protein>
<proteinExistence type="predicted"/>
<reference evidence="1" key="1">
    <citation type="submission" date="2018-02" db="EMBL/GenBank/DDBJ databases">
        <title>Rhizophora mucronata_Transcriptome.</title>
        <authorList>
            <person name="Meera S.P."/>
            <person name="Sreeshan A."/>
            <person name="Augustine A."/>
        </authorList>
    </citation>
    <scope>NUCLEOTIDE SEQUENCE</scope>
    <source>
        <tissue evidence="1">Leaf</tissue>
    </source>
</reference>
<evidence type="ECO:0000313" key="1">
    <source>
        <dbReference type="EMBL" id="MBX67775.1"/>
    </source>
</evidence>
<accession>A0A2P2QLL7</accession>
<sequence length="60" mass="7101">MISIQKLRPNHCWVLVLDKFIFSENNVSVNWLIDETEVTKVQKELDAQREMTSLDILKQL</sequence>
<dbReference type="EMBL" id="GGEC01087291">
    <property type="protein sequence ID" value="MBX67775.1"/>
    <property type="molecule type" value="Transcribed_RNA"/>
</dbReference>